<name>A0ABM7LTY7_9ACTN</name>
<keyword evidence="3" id="KW-0378">Hydrolase</keyword>
<evidence type="ECO:0000256" key="4">
    <source>
        <dbReference type="ARBA" id="ARBA00022833"/>
    </source>
</evidence>
<evidence type="ECO:0000256" key="5">
    <source>
        <dbReference type="ARBA" id="ARBA00024029"/>
    </source>
</evidence>
<reference evidence="6 7" key="1">
    <citation type="submission" date="2020-08" db="EMBL/GenBank/DDBJ databases">
        <title>Whole genome shotgun sequence of Actinoplanes ianthinogenes NBRC 13996.</title>
        <authorList>
            <person name="Komaki H."/>
            <person name="Tamura T."/>
        </authorList>
    </citation>
    <scope>NUCLEOTIDE SEQUENCE [LARGE SCALE GENOMIC DNA]</scope>
    <source>
        <strain evidence="6 7">NBRC 13996</strain>
    </source>
</reference>
<evidence type="ECO:0000256" key="2">
    <source>
        <dbReference type="ARBA" id="ARBA00022723"/>
    </source>
</evidence>
<dbReference type="PANTHER" id="PTHR35005:SF1">
    <property type="entry name" value="2-AMINO-5-FORMYLAMINO-6-RIBOSYLAMINOPYRIMIDIN-4(3H)-ONE 5'-MONOPHOSPHATE DEFORMYLASE"/>
    <property type="match status" value="1"/>
</dbReference>
<dbReference type="EMBL" id="AP023356">
    <property type="protein sequence ID" value="BCJ42665.1"/>
    <property type="molecule type" value="Genomic_DNA"/>
</dbReference>
<evidence type="ECO:0000313" key="7">
    <source>
        <dbReference type="Proteomes" id="UP000676967"/>
    </source>
</evidence>
<evidence type="ECO:0000256" key="1">
    <source>
        <dbReference type="ARBA" id="ARBA00001947"/>
    </source>
</evidence>
<proteinExistence type="inferred from homology"/>
<dbReference type="Pfam" id="PF02633">
    <property type="entry name" value="Creatininase"/>
    <property type="match status" value="1"/>
</dbReference>
<keyword evidence="2" id="KW-0479">Metal-binding</keyword>
<gene>
    <name evidence="6" type="ORF">Aiant_33220</name>
</gene>
<protein>
    <submittedName>
        <fullName evidence="6">Creatinine amidohydrolase</fullName>
    </submittedName>
</protein>
<dbReference type="Proteomes" id="UP000676967">
    <property type="component" value="Chromosome"/>
</dbReference>
<comment type="cofactor">
    <cofactor evidence="1">
        <name>Zn(2+)</name>
        <dbReference type="ChEBI" id="CHEBI:29105"/>
    </cofactor>
</comment>
<organism evidence="6 7">
    <name type="scientific">Actinoplanes ianthinogenes</name>
    <dbReference type="NCBI Taxonomy" id="122358"/>
    <lineage>
        <taxon>Bacteria</taxon>
        <taxon>Bacillati</taxon>
        <taxon>Actinomycetota</taxon>
        <taxon>Actinomycetes</taxon>
        <taxon>Micromonosporales</taxon>
        <taxon>Micromonosporaceae</taxon>
        <taxon>Actinoplanes</taxon>
    </lineage>
</organism>
<dbReference type="PANTHER" id="PTHR35005">
    <property type="entry name" value="3-DEHYDRO-SCYLLO-INOSOSE HYDROLASE"/>
    <property type="match status" value="1"/>
</dbReference>
<dbReference type="Gene3D" id="3.40.50.10310">
    <property type="entry name" value="Creatininase"/>
    <property type="match status" value="1"/>
</dbReference>
<dbReference type="InterPro" id="IPR024087">
    <property type="entry name" value="Creatininase-like_sf"/>
</dbReference>
<evidence type="ECO:0000256" key="3">
    <source>
        <dbReference type="ARBA" id="ARBA00022801"/>
    </source>
</evidence>
<dbReference type="SUPFAM" id="SSF102215">
    <property type="entry name" value="Creatininase"/>
    <property type="match status" value="1"/>
</dbReference>
<evidence type="ECO:0000313" key="6">
    <source>
        <dbReference type="EMBL" id="BCJ42665.1"/>
    </source>
</evidence>
<keyword evidence="7" id="KW-1185">Reference proteome</keyword>
<accession>A0ABM7LTY7</accession>
<keyword evidence="4" id="KW-0862">Zinc</keyword>
<dbReference type="InterPro" id="IPR003785">
    <property type="entry name" value="Creatininase/forma_Hydrolase"/>
</dbReference>
<comment type="similarity">
    <text evidence="5">Belongs to the creatininase superfamily.</text>
</comment>
<sequence length="239" mass="25456">MIDLISTATSQDEAERDAAVAVLPVGSFEQHGRYLPLATDTIVAGIVTARVAEEYPVMALPPITISCSHEHAGWRGTVSISARTLHQVVTDIADSLAASGIHRLVLVSGHGGNYVLGNIAQEASVAGPRIAVFPRSSEWDRARRDAGLTTGGHEDMHAGELETSILLAYRPDVVRPGNEAADWTADDRPHLLTLGMAEYTESGVIGRPSLGTAEKGRDVIASLVRSFAPVYEILTRTAK</sequence>